<organism evidence="4 5">
    <name type="scientific">Candidatus Defluviicoccus seviourii</name>
    <dbReference type="NCBI Taxonomy" id="2565273"/>
    <lineage>
        <taxon>Bacteria</taxon>
        <taxon>Pseudomonadati</taxon>
        <taxon>Pseudomonadota</taxon>
        <taxon>Alphaproteobacteria</taxon>
        <taxon>Rhodospirillales</taxon>
        <taxon>Rhodospirillaceae</taxon>
        <taxon>Defluviicoccus</taxon>
    </lineage>
</organism>
<reference evidence="4" key="1">
    <citation type="submission" date="2018-11" db="EMBL/GenBank/DDBJ databases">
        <authorList>
            <person name="Onetto C."/>
        </authorList>
    </citation>
    <scope>NUCLEOTIDE SEQUENCE [LARGE SCALE GENOMIC DNA]</scope>
</reference>
<dbReference type="GO" id="GO:0008757">
    <property type="term" value="F:S-adenosylmethionine-dependent methyltransferase activity"/>
    <property type="evidence" value="ECO:0007669"/>
    <property type="project" value="InterPro"/>
</dbReference>
<dbReference type="InterPro" id="IPR050602">
    <property type="entry name" value="Malonyl-ACP_OMT"/>
</dbReference>
<dbReference type="Proteomes" id="UP000326641">
    <property type="component" value="Unassembled WGS sequence"/>
</dbReference>
<dbReference type="Pfam" id="PF08241">
    <property type="entry name" value="Methyltransf_11"/>
    <property type="match status" value="1"/>
</dbReference>
<dbReference type="InterPro" id="IPR029063">
    <property type="entry name" value="SAM-dependent_MTases_sf"/>
</dbReference>
<keyword evidence="2" id="KW-0808">Transferase</keyword>
<comment type="caution">
    <text evidence="4">The sequence shown here is derived from an EMBL/GenBank/DDBJ whole genome shotgun (WGS) entry which is preliminary data.</text>
</comment>
<dbReference type="EMBL" id="UXAT02000003">
    <property type="protein sequence ID" value="VUX45375.1"/>
    <property type="molecule type" value="Genomic_DNA"/>
</dbReference>
<dbReference type="SUPFAM" id="SSF53335">
    <property type="entry name" value="S-adenosyl-L-methionine-dependent methyltransferases"/>
    <property type="match status" value="1"/>
</dbReference>
<dbReference type="AlphaFoldDB" id="A0A564WA67"/>
<sequence length="312" mass="33892">MQDSGDDDRMRRMHVFDRRAVRQHRERAAAGLNRHDFLLREVGERLADRLSDVRRTFPLALDLGCHSGQLAQVLAGRGGIETLVQTDLAPAMVRRTEGLRVAADEEALPFAAASFDLVMSLMSLHWVNDLPGTLMQIRRCLKPDGLFLGAMLGGTTLTELRQALHAAEIEGEGGLSPRVSPFADARDAGNLLQRAGFALAVADAETVTVSYADPLALIKDLRGMGETNAVRGRRLQCSRRAMLLAALDHYRRAFAGADGRIPATFQVIFLIGWAPHPDQQRALKPGSARARLADALESTLAPPAPNADRGAP</sequence>
<dbReference type="Gene3D" id="3.40.50.150">
    <property type="entry name" value="Vaccinia Virus protein VP39"/>
    <property type="match status" value="1"/>
</dbReference>
<dbReference type="PANTHER" id="PTHR13090">
    <property type="entry name" value="ARGININE-HYDROXYLASE NDUFAF5, MITOCHONDRIAL"/>
    <property type="match status" value="1"/>
</dbReference>
<accession>A0A564WA67</accession>
<dbReference type="InterPro" id="IPR013216">
    <property type="entry name" value="Methyltransf_11"/>
</dbReference>
<evidence type="ECO:0000256" key="2">
    <source>
        <dbReference type="ARBA" id="ARBA00022679"/>
    </source>
</evidence>
<evidence type="ECO:0000313" key="5">
    <source>
        <dbReference type="Proteomes" id="UP000326641"/>
    </source>
</evidence>
<evidence type="ECO:0000313" key="4">
    <source>
        <dbReference type="EMBL" id="VUX45375.1"/>
    </source>
</evidence>
<evidence type="ECO:0000256" key="1">
    <source>
        <dbReference type="ARBA" id="ARBA00022603"/>
    </source>
</evidence>
<dbReference type="GO" id="GO:0032259">
    <property type="term" value="P:methylation"/>
    <property type="evidence" value="ECO:0007669"/>
    <property type="project" value="UniProtKB-KW"/>
</dbReference>
<dbReference type="CDD" id="cd02440">
    <property type="entry name" value="AdoMet_MTases"/>
    <property type="match status" value="1"/>
</dbReference>
<protein>
    <submittedName>
        <fullName evidence="4">SAM-dependent methyltransferase</fullName>
    </submittedName>
</protein>
<dbReference type="PANTHER" id="PTHR13090:SF1">
    <property type="entry name" value="ARGININE-HYDROXYLASE NDUFAF5, MITOCHONDRIAL"/>
    <property type="match status" value="1"/>
</dbReference>
<feature type="domain" description="Methyltransferase type 11" evidence="3">
    <location>
        <begin position="61"/>
        <end position="148"/>
    </location>
</feature>
<keyword evidence="5" id="KW-1185">Reference proteome</keyword>
<gene>
    <name evidence="4" type="ORF">DF3PA_110109</name>
</gene>
<keyword evidence="1 4" id="KW-0489">Methyltransferase</keyword>
<evidence type="ECO:0000259" key="3">
    <source>
        <dbReference type="Pfam" id="PF08241"/>
    </source>
</evidence>
<proteinExistence type="predicted"/>
<name>A0A564WA67_9PROT</name>